<sequence>MASSSTSSDAPPLSVGRSKGKMEKFTFTLGKLDAGMAILLGPNAHLLEFPSLLLPTPSPNTPPLGPGSILTITVSRDLEAELAAQRSFTDLQHTILGTFTSPPTPPALKVRSVTQTSVVLEWDKISVGSADFRALEMYKNGQRWGRVGGDFGKKEKMEWKTGGLQVGEEYSFQLVLKTTAGTYPSNQIRVRTHTMDNLTGLQIRFGPIEPPELLAQLRSCLVEIGAKENPSVGLDTTHFVCTAPNGADSGRVGRDYAEALRSNLPVVNPGWLMAVAGERKLVPISNFLLPAVPVTATPSDPAPFKRPEPLKRTSLPFTSSAPSSPIREEPMRSPSPETIARMSMTGAVAGSSRPTSIHDSLERESASTDRRSSLPVGMGRRSREPSLPLDTEVVRPRSPKPEADGKLDRGFKFPLSTPTSPTSPTPQSPPTQGEVSPTHPASSEPTTLPAVPVVPPTIITSDLTDEPGADLDEPATEPPIDLPSHPDVPQASTIDEAISNFHDAVKTPAEETEEASATTDTAVREPIAPETHLPVNEERADEQMEIGREPTFRTVRTQDRPQTDESGAEHGQDTEVGMDEVDLS</sequence>
<dbReference type="GO" id="GO:0034044">
    <property type="term" value="C:exomer complex"/>
    <property type="evidence" value="ECO:0007669"/>
    <property type="project" value="TreeGrafter"/>
</dbReference>
<feature type="domain" description="Fibronectin type-III" evidence="3">
    <location>
        <begin position="102"/>
        <end position="197"/>
    </location>
</feature>
<dbReference type="InterPro" id="IPR031669">
    <property type="entry name" value="Fn3_2"/>
</dbReference>
<dbReference type="InterPro" id="IPR031673">
    <property type="entry name" value="Chs5_N"/>
</dbReference>
<dbReference type="Gene3D" id="2.60.40.10">
    <property type="entry name" value="Immunoglobulins"/>
    <property type="match status" value="1"/>
</dbReference>
<accession>A0A427YJT6</accession>
<dbReference type="AlphaFoldDB" id="A0A427YJT6"/>
<evidence type="ECO:0000259" key="3">
    <source>
        <dbReference type="PROSITE" id="PS50853"/>
    </source>
</evidence>
<dbReference type="CDD" id="cd00063">
    <property type="entry name" value="FN3"/>
    <property type="match status" value="1"/>
</dbReference>
<dbReference type="PROSITE" id="PS50172">
    <property type="entry name" value="BRCT"/>
    <property type="match status" value="1"/>
</dbReference>
<reference evidence="4 5" key="1">
    <citation type="submission" date="2018-11" db="EMBL/GenBank/DDBJ databases">
        <title>Genome sequence of Saitozyma podzolica DSM 27192.</title>
        <authorList>
            <person name="Aliyu H."/>
            <person name="Gorte O."/>
            <person name="Ochsenreither K."/>
        </authorList>
    </citation>
    <scope>NUCLEOTIDE SEQUENCE [LARGE SCALE GENOMIC DNA]</scope>
    <source>
        <strain evidence="4 5">DSM 27192</strain>
    </source>
</reference>
<feature type="domain" description="BRCT" evidence="2">
    <location>
        <begin position="193"/>
        <end position="289"/>
    </location>
</feature>
<dbReference type="Proteomes" id="UP000279259">
    <property type="component" value="Unassembled WGS sequence"/>
</dbReference>
<dbReference type="GO" id="GO:0006893">
    <property type="term" value="P:Golgi to plasma membrane transport"/>
    <property type="evidence" value="ECO:0007669"/>
    <property type="project" value="TreeGrafter"/>
</dbReference>
<name>A0A427YJT6_9TREE</name>
<protein>
    <submittedName>
        <fullName evidence="4">Chitin synthase, class 5</fullName>
    </submittedName>
</protein>
<dbReference type="GO" id="GO:0000747">
    <property type="term" value="P:conjugation with cellular fusion"/>
    <property type="evidence" value="ECO:0007669"/>
    <property type="project" value="TreeGrafter"/>
</dbReference>
<feature type="compositionally biased region" description="Polar residues" evidence="1">
    <location>
        <begin position="433"/>
        <end position="444"/>
    </location>
</feature>
<feature type="compositionally biased region" description="Basic and acidic residues" evidence="1">
    <location>
        <begin position="392"/>
        <end position="411"/>
    </location>
</feature>
<proteinExistence type="predicted"/>
<dbReference type="InterPro" id="IPR052827">
    <property type="entry name" value="CHS_Export/Cell_Fusion_Reg"/>
</dbReference>
<dbReference type="Pfam" id="PF16892">
    <property type="entry name" value="CHS5_N"/>
    <property type="match status" value="1"/>
</dbReference>
<evidence type="ECO:0000313" key="5">
    <source>
        <dbReference type="Proteomes" id="UP000279259"/>
    </source>
</evidence>
<evidence type="ECO:0000259" key="2">
    <source>
        <dbReference type="PROSITE" id="PS50172"/>
    </source>
</evidence>
<dbReference type="InterPro" id="IPR013783">
    <property type="entry name" value="Ig-like_fold"/>
</dbReference>
<evidence type="ECO:0000256" key="1">
    <source>
        <dbReference type="SAM" id="MobiDB-lite"/>
    </source>
</evidence>
<dbReference type="SMART" id="SM00292">
    <property type="entry name" value="BRCT"/>
    <property type="match status" value="1"/>
</dbReference>
<dbReference type="Pfam" id="PF16893">
    <property type="entry name" value="fn3_2"/>
    <property type="match status" value="1"/>
</dbReference>
<gene>
    <name evidence="4" type="primary">CHS5</name>
    <name evidence="4" type="ORF">EHS25_009654</name>
</gene>
<dbReference type="Gene3D" id="6.20.120.50">
    <property type="match status" value="1"/>
</dbReference>
<dbReference type="SMART" id="SM00060">
    <property type="entry name" value="FN3"/>
    <property type="match status" value="1"/>
</dbReference>
<organism evidence="4 5">
    <name type="scientific">Saitozyma podzolica</name>
    <dbReference type="NCBI Taxonomy" id="1890683"/>
    <lineage>
        <taxon>Eukaryota</taxon>
        <taxon>Fungi</taxon>
        <taxon>Dikarya</taxon>
        <taxon>Basidiomycota</taxon>
        <taxon>Agaricomycotina</taxon>
        <taxon>Tremellomycetes</taxon>
        <taxon>Tremellales</taxon>
        <taxon>Trimorphomycetaceae</taxon>
        <taxon>Saitozyma</taxon>
    </lineage>
</organism>
<dbReference type="InterPro" id="IPR036116">
    <property type="entry name" value="FN3_sf"/>
</dbReference>
<dbReference type="EMBL" id="RSCD01000008">
    <property type="protein sequence ID" value="RSH91355.1"/>
    <property type="molecule type" value="Genomic_DNA"/>
</dbReference>
<dbReference type="STRING" id="1890683.A0A427YJT6"/>
<dbReference type="PROSITE" id="PS50853">
    <property type="entry name" value="FN3"/>
    <property type="match status" value="1"/>
</dbReference>
<dbReference type="SUPFAM" id="SSF49265">
    <property type="entry name" value="Fibronectin type III"/>
    <property type="match status" value="1"/>
</dbReference>
<dbReference type="GO" id="GO:0005802">
    <property type="term" value="C:trans-Golgi network"/>
    <property type="evidence" value="ECO:0007669"/>
    <property type="project" value="TreeGrafter"/>
</dbReference>
<evidence type="ECO:0000313" key="4">
    <source>
        <dbReference type="EMBL" id="RSH91355.1"/>
    </source>
</evidence>
<dbReference type="Pfam" id="PF00533">
    <property type="entry name" value="BRCT"/>
    <property type="match status" value="1"/>
</dbReference>
<feature type="compositionally biased region" description="Basic and acidic residues" evidence="1">
    <location>
        <begin position="359"/>
        <end position="372"/>
    </location>
</feature>
<comment type="caution">
    <text evidence="4">The sequence shown here is derived from an EMBL/GenBank/DDBJ whole genome shotgun (WGS) entry which is preliminary data.</text>
</comment>
<dbReference type="PANTHER" id="PTHR47351:SF1">
    <property type="entry name" value="CHITIN BIOSYNTHESIS PROTEIN CHS5"/>
    <property type="match status" value="1"/>
</dbReference>
<dbReference type="InterPro" id="IPR001357">
    <property type="entry name" value="BRCT_dom"/>
</dbReference>
<feature type="region of interest" description="Disordered" evidence="1">
    <location>
        <begin position="296"/>
        <end position="584"/>
    </location>
</feature>
<dbReference type="OrthoDB" id="245697at2759"/>
<keyword evidence="5" id="KW-1185">Reference proteome</keyword>
<feature type="compositionally biased region" description="Basic and acidic residues" evidence="1">
    <location>
        <begin position="535"/>
        <end position="573"/>
    </location>
</feature>
<dbReference type="PANTHER" id="PTHR47351">
    <property type="entry name" value="CHITIN BIOSYNTHESIS PROTEIN CHS5"/>
    <property type="match status" value="1"/>
</dbReference>
<dbReference type="InterPro" id="IPR003961">
    <property type="entry name" value="FN3_dom"/>
</dbReference>
<dbReference type="InterPro" id="IPR036420">
    <property type="entry name" value="BRCT_dom_sf"/>
</dbReference>
<dbReference type="SUPFAM" id="SSF52113">
    <property type="entry name" value="BRCT domain"/>
    <property type="match status" value="1"/>
</dbReference>
<dbReference type="Gene3D" id="3.40.50.10190">
    <property type="entry name" value="BRCT domain"/>
    <property type="match status" value="1"/>
</dbReference>
<feature type="compositionally biased region" description="Acidic residues" evidence="1">
    <location>
        <begin position="463"/>
        <end position="475"/>
    </location>
</feature>
<dbReference type="GO" id="GO:0046983">
    <property type="term" value="F:protein dimerization activity"/>
    <property type="evidence" value="ECO:0007669"/>
    <property type="project" value="InterPro"/>
</dbReference>